<keyword evidence="10" id="KW-0723">Serine/threonine-protein kinase</keyword>
<comment type="caution">
    <text evidence="10">The sequence shown here is derived from an EMBL/GenBank/DDBJ whole genome shotgun (WGS) entry which is preliminary data.</text>
</comment>
<name>D6TUP5_KTERA</name>
<dbReference type="Pfam" id="PF00069">
    <property type="entry name" value="Pkinase"/>
    <property type="match status" value="1"/>
</dbReference>
<dbReference type="OrthoDB" id="142648at2"/>
<reference evidence="10 11" key="1">
    <citation type="journal article" date="2011" name="Stand. Genomic Sci.">
        <title>Non-contiguous finished genome sequence and contextual data of the filamentous soil bacterium Ktedonobacter racemifer type strain (SOSP1-21).</title>
        <authorList>
            <person name="Chang Y.J."/>
            <person name="Land M."/>
            <person name="Hauser L."/>
            <person name="Chertkov O."/>
            <person name="Del Rio T.G."/>
            <person name="Nolan M."/>
            <person name="Copeland A."/>
            <person name="Tice H."/>
            <person name="Cheng J.F."/>
            <person name="Lucas S."/>
            <person name="Han C."/>
            <person name="Goodwin L."/>
            <person name="Pitluck S."/>
            <person name="Ivanova N."/>
            <person name="Ovchinikova G."/>
            <person name="Pati A."/>
            <person name="Chen A."/>
            <person name="Palaniappan K."/>
            <person name="Mavromatis K."/>
            <person name="Liolios K."/>
            <person name="Brettin T."/>
            <person name="Fiebig A."/>
            <person name="Rohde M."/>
            <person name="Abt B."/>
            <person name="Goker M."/>
            <person name="Detter J.C."/>
            <person name="Woyke T."/>
            <person name="Bristow J."/>
            <person name="Eisen J.A."/>
            <person name="Markowitz V."/>
            <person name="Hugenholtz P."/>
            <person name="Kyrpides N.C."/>
            <person name="Klenk H.P."/>
            <person name="Lapidus A."/>
        </authorList>
    </citation>
    <scope>NUCLEOTIDE SEQUENCE [LARGE SCALE GENOMIC DNA]</scope>
    <source>
        <strain evidence="11">DSM 44963</strain>
    </source>
</reference>
<feature type="domain" description="Protein kinase" evidence="9">
    <location>
        <begin position="15"/>
        <end position="270"/>
    </location>
</feature>
<evidence type="ECO:0000313" key="10">
    <source>
        <dbReference type="EMBL" id="EFH84113.1"/>
    </source>
</evidence>
<feature type="compositionally biased region" description="Polar residues" evidence="7">
    <location>
        <begin position="304"/>
        <end position="325"/>
    </location>
</feature>
<keyword evidence="11" id="KW-1185">Reference proteome</keyword>
<evidence type="ECO:0000313" key="11">
    <source>
        <dbReference type="Proteomes" id="UP000004508"/>
    </source>
</evidence>
<dbReference type="EMBL" id="ADVG01000003">
    <property type="protein sequence ID" value="EFH84113.1"/>
    <property type="molecule type" value="Genomic_DNA"/>
</dbReference>
<dbReference type="SUPFAM" id="SSF56112">
    <property type="entry name" value="Protein kinase-like (PK-like)"/>
    <property type="match status" value="1"/>
</dbReference>
<dbReference type="InterPro" id="IPR011009">
    <property type="entry name" value="Kinase-like_dom_sf"/>
</dbReference>
<sequence>MTKYIDLSGQQLGDYRLSRWLGGGQTSDVYLGQHIENQSEVALKVFNVNLAKEEDQKAFLDEVQALKLEHPHLMPLLDCGIGSDPVSLPFLVMEYAPHGILRNRHTRGLQLPLEEVLCYITPLASALQYAHDQCVVHGNIKPGNILLDADDKVLLSDFKLATLIDNTASLDVLHDRQDAISYSVYTAPEQRTGVTGPASDQFALGVVVYEWLCGKSPFQGALDEGVPPSLRALAPRLSVEVEQVVQRALASDPQKRFASVQEFAAALQLVSQDEHTLEPVVSIGETIITTKYIDLHESMSVTANQENDASADESVSPQEPTQTEDVSQEGRTLILTELASNTLKLATYPETSIAGQTGKGSKRHYLALASIGLVMLILLGSVIVAGSVVGIQALALPIGLLQNQLATGGASLVSDRQGAPDSTATPANSLTPASKNNSNTDNHSQATPTSTSTTQATSTSTSTTQPLPTPTSTTKITSPPAPKPTSTPKPIIAAVDGKNPTTYTVNGQTCDQTLSNSHSRHVTLGGVGATIYFRFSVTCHAAWAKIVFDKALPSGKYGNAKIVRINDGKAFTCDTGGNKYVAPGQTSCYTGMVQDNASETASAYGSYLSSWSSQLGPY</sequence>
<accession>D6TUP5</accession>
<keyword evidence="2" id="KW-0808">Transferase</keyword>
<feature type="compositionally biased region" description="Low complexity" evidence="7">
    <location>
        <begin position="444"/>
        <end position="478"/>
    </location>
</feature>
<evidence type="ECO:0000256" key="8">
    <source>
        <dbReference type="SAM" id="Phobius"/>
    </source>
</evidence>
<dbReference type="CDD" id="cd14014">
    <property type="entry name" value="STKc_PknB_like"/>
    <property type="match status" value="1"/>
</dbReference>
<proteinExistence type="predicted"/>
<keyword evidence="5 6" id="KW-0067">ATP-binding</keyword>
<evidence type="ECO:0000256" key="3">
    <source>
        <dbReference type="ARBA" id="ARBA00022741"/>
    </source>
</evidence>
<dbReference type="InterPro" id="IPR021224">
    <property type="entry name" value="DUF2690"/>
</dbReference>
<feature type="binding site" evidence="6">
    <location>
        <position position="44"/>
    </location>
    <ligand>
        <name>ATP</name>
        <dbReference type="ChEBI" id="CHEBI:30616"/>
    </ligand>
</feature>
<dbReference type="Gene3D" id="1.10.510.10">
    <property type="entry name" value="Transferase(Phosphotransferase) domain 1"/>
    <property type="match status" value="1"/>
</dbReference>
<keyword evidence="8" id="KW-1133">Transmembrane helix</keyword>
<feature type="compositionally biased region" description="Polar residues" evidence="7">
    <location>
        <begin position="420"/>
        <end position="443"/>
    </location>
</feature>
<evidence type="ECO:0000256" key="1">
    <source>
        <dbReference type="ARBA" id="ARBA00012513"/>
    </source>
</evidence>
<gene>
    <name evidence="10" type="ORF">Krac_5133</name>
</gene>
<dbReference type="InterPro" id="IPR017441">
    <property type="entry name" value="Protein_kinase_ATP_BS"/>
</dbReference>
<feature type="region of interest" description="Disordered" evidence="7">
    <location>
        <begin position="412"/>
        <end position="492"/>
    </location>
</feature>
<organism evidence="10 11">
    <name type="scientific">Ktedonobacter racemifer DSM 44963</name>
    <dbReference type="NCBI Taxonomy" id="485913"/>
    <lineage>
        <taxon>Bacteria</taxon>
        <taxon>Bacillati</taxon>
        <taxon>Chloroflexota</taxon>
        <taxon>Ktedonobacteria</taxon>
        <taxon>Ktedonobacterales</taxon>
        <taxon>Ktedonobacteraceae</taxon>
        <taxon>Ktedonobacter</taxon>
    </lineage>
</organism>
<evidence type="ECO:0000256" key="7">
    <source>
        <dbReference type="SAM" id="MobiDB-lite"/>
    </source>
</evidence>
<keyword evidence="3 6" id="KW-0547">Nucleotide-binding</keyword>
<dbReference type="RefSeq" id="WP_007915355.1">
    <property type="nucleotide sequence ID" value="NZ_ADVG01000003.1"/>
</dbReference>
<keyword evidence="4 10" id="KW-0418">Kinase</keyword>
<dbReference type="STRING" id="485913.Krac_5133"/>
<dbReference type="AlphaFoldDB" id="D6TUP5"/>
<dbReference type="PANTHER" id="PTHR43289:SF6">
    <property type="entry name" value="SERINE_THREONINE-PROTEIN KINASE NEKL-3"/>
    <property type="match status" value="1"/>
</dbReference>
<dbReference type="GO" id="GO:0004674">
    <property type="term" value="F:protein serine/threonine kinase activity"/>
    <property type="evidence" value="ECO:0007669"/>
    <property type="project" value="UniProtKB-KW"/>
</dbReference>
<dbReference type="Proteomes" id="UP000004508">
    <property type="component" value="Unassembled WGS sequence"/>
</dbReference>
<evidence type="ECO:0000256" key="4">
    <source>
        <dbReference type="ARBA" id="ARBA00022777"/>
    </source>
</evidence>
<dbReference type="GO" id="GO:0005524">
    <property type="term" value="F:ATP binding"/>
    <property type="evidence" value="ECO:0007669"/>
    <property type="project" value="UniProtKB-UniRule"/>
</dbReference>
<dbReference type="Pfam" id="PF10901">
    <property type="entry name" value="DUF2690"/>
    <property type="match status" value="1"/>
</dbReference>
<dbReference type="eggNOG" id="COG0515">
    <property type="taxonomic scope" value="Bacteria"/>
</dbReference>
<evidence type="ECO:0000259" key="9">
    <source>
        <dbReference type="PROSITE" id="PS50011"/>
    </source>
</evidence>
<keyword evidence="8" id="KW-0812">Transmembrane</keyword>
<dbReference type="PANTHER" id="PTHR43289">
    <property type="entry name" value="MITOGEN-ACTIVATED PROTEIN KINASE KINASE KINASE 20-RELATED"/>
    <property type="match status" value="1"/>
</dbReference>
<evidence type="ECO:0000256" key="6">
    <source>
        <dbReference type="PROSITE-ProRule" id="PRU10141"/>
    </source>
</evidence>
<dbReference type="EC" id="2.7.11.1" evidence="1"/>
<protein>
    <recommendedName>
        <fullName evidence="1">non-specific serine/threonine protein kinase</fullName>
        <ecNumber evidence="1">2.7.11.1</ecNumber>
    </recommendedName>
</protein>
<feature type="transmembrane region" description="Helical" evidence="8">
    <location>
        <begin position="365"/>
        <end position="395"/>
    </location>
</feature>
<dbReference type="InterPro" id="IPR000719">
    <property type="entry name" value="Prot_kinase_dom"/>
</dbReference>
<dbReference type="InParanoid" id="D6TUP5"/>
<evidence type="ECO:0000256" key="5">
    <source>
        <dbReference type="ARBA" id="ARBA00022840"/>
    </source>
</evidence>
<keyword evidence="8" id="KW-0472">Membrane</keyword>
<feature type="region of interest" description="Disordered" evidence="7">
    <location>
        <begin position="304"/>
        <end position="330"/>
    </location>
</feature>
<dbReference type="PROSITE" id="PS00107">
    <property type="entry name" value="PROTEIN_KINASE_ATP"/>
    <property type="match status" value="1"/>
</dbReference>
<dbReference type="PROSITE" id="PS50011">
    <property type="entry name" value="PROTEIN_KINASE_DOM"/>
    <property type="match status" value="1"/>
</dbReference>
<evidence type="ECO:0000256" key="2">
    <source>
        <dbReference type="ARBA" id="ARBA00022679"/>
    </source>
</evidence>